<comment type="caution">
    <text evidence="11">The sequence shown here is derived from an EMBL/GenBank/DDBJ whole genome shotgun (WGS) entry which is preliminary data.</text>
</comment>
<feature type="region of interest" description="Disordered" evidence="9">
    <location>
        <begin position="308"/>
        <end position="338"/>
    </location>
</feature>
<evidence type="ECO:0000313" key="11">
    <source>
        <dbReference type="EMBL" id="CAL5136414.1"/>
    </source>
</evidence>
<gene>
    <name evidence="11" type="ORF">CDAUBV1_LOCUS10509</name>
</gene>
<evidence type="ECO:0000313" key="12">
    <source>
        <dbReference type="Proteomes" id="UP001497525"/>
    </source>
</evidence>
<evidence type="ECO:0000256" key="6">
    <source>
        <dbReference type="ARBA" id="ARBA00023187"/>
    </source>
</evidence>
<comment type="similarity">
    <text evidence="2">Belongs to the pinin family.</text>
</comment>
<evidence type="ECO:0000256" key="3">
    <source>
        <dbReference type="ARBA" id="ARBA00022664"/>
    </source>
</evidence>
<dbReference type="AlphaFoldDB" id="A0AAV2TJM4"/>
<keyword evidence="4" id="KW-0805">Transcription regulation</keyword>
<feature type="region of interest" description="Disordered" evidence="9">
    <location>
        <begin position="364"/>
        <end position="386"/>
    </location>
</feature>
<name>A0AAV2TJM4_CALDB</name>
<evidence type="ECO:0000256" key="1">
    <source>
        <dbReference type="ARBA" id="ARBA00004123"/>
    </source>
</evidence>
<evidence type="ECO:0000256" key="9">
    <source>
        <dbReference type="SAM" id="MobiDB-lite"/>
    </source>
</evidence>
<dbReference type="PANTHER" id="PTHR12707:SF0">
    <property type="entry name" value="PININ"/>
    <property type="match status" value="1"/>
</dbReference>
<feature type="coiled-coil region" evidence="8">
    <location>
        <begin position="7"/>
        <end position="34"/>
    </location>
</feature>
<reference evidence="11" key="1">
    <citation type="submission" date="2024-06" db="EMBL/GenBank/DDBJ databases">
        <authorList>
            <person name="Liu X."/>
            <person name="Lenzi L."/>
            <person name="Haldenby T S."/>
            <person name="Uol C."/>
        </authorList>
    </citation>
    <scope>NUCLEOTIDE SEQUENCE</scope>
</reference>
<feature type="region of interest" description="Disordered" evidence="9">
    <location>
        <begin position="265"/>
        <end position="288"/>
    </location>
</feature>
<feature type="coiled-coil region" evidence="8">
    <location>
        <begin position="153"/>
        <end position="180"/>
    </location>
</feature>
<feature type="compositionally biased region" description="Basic and acidic residues" evidence="9">
    <location>
        <begin position="320"/>
        <end position="329"/>
    </location>
</feature>
<keyword evidence="7" id="KW-0539">Nucleus</keyword>
<keyword evidence="6" id="KW-0508">mRNA splicing</keyword>
<keyword evidence="8" id="KW-0175">Coiled coil</keyword>
<dbReference type="InterPro" id="IPR006786">
    <property type="entry name" value="Pinin_SDK_MemA"/>
</dbReference>
<dbReference type="EMBL" id="CAXLJL010000312">
    <property type="protein sequence ID" value="CAL5136414.1"/>
    <property type="molecule type" value="Genomic_DNA"/>
</dbReference>
<evidence type="ECO:0000256" key="2">
    <source>
        <dbReference type="ARBA" id="ARBA00010386"/>
    </source>
</evidence>
<dbReference type="GO" id="GO:0006397">
    <property type="term" value="P:mRNA processing"/>
    <property type="evidence" value="ECO:0007669"/>
    <property type="project" value="UniProtKB-KW"/>
</dbReference>
<keyword evidence="3" id="KW-0507">mRNA processing</keyword>
<sequence>MTTVDRVDVLRQNLEIAREQLKSVENDIKRITGRDPSDDRHLRKIFDTSLKRSGAKLPIKPSLLRNAFESLKTDRQKLPEDDLQVSIASSVVRVGESRSRSDASKVLRQSDKERGRRMLGILQSTLNQFKAESQAAIAKPQMAKRLQVDAKVEARAEEEKESLRRERADLFRARREQQIEVNLLQQKMRMAKEFEAWKTEMQKMAGFCRTEQTPHIYFRPKIPNDESNRRVLLTTQAINDLISHRQKRLEFEFDETASSRRRFMVASSNLSGGKDQKTSDADRWSPEHRFSDSLGAKALPSVIGAAAVRSESVSSKSNRRQTDTAHSEAGELSDASENLAMEGDEEPLLMEEEHVASVMQSSGIDIGPHRVTGSAESSVKSVKTPNSTVTAGIRAADNGGGTAEESVVQYPLAEADTRTVHINQNSATDLPGYV</sequence>
<accession>A0AAV2TJM4</accession>
<feature type="compositionally biased region" description="Basic and acidic residues" evidence="9">
    <location>
        <begin position="274"/>
        <end position="288"/>
    </location>
</feature>
<keyword evidence="5" id="KW-0804">Transcription</keyword>
<proteinExistence type="inferred from homology"/>
<dbReference type="Proteomes" id="UP001497525">
    <property type="component" value="Unassembled WGS sequence"/>
</dbReference>
<comment type="subcellular location">
    <subcellularLocation>
        <location evidence="1">Nucleus</location>
    </subcellularLocation>
</comment>
<dbReference type="Pfam" id="PF04696">
    <property type="entry name" value="Pinin_SDK_memA"/>
    <property type="match status" value="1"/>
</dbReference>
<evidence type="ECO:0000259" key="10">
    <source>
        <dbReference type="Pfam" id="PF04696"/>
    </source>
</evidence>
<evidence type="ECO:0000256" key="7">
    <source>
        <dbReference type="ARBA" id="ARBA00023242"/>
    </source>
</evidence>
<feature type="compositionally biased region" description="Polar residues" evidence="9">
    <location>
        <begin position="374"/>
        <end position="386"/>
    </location>
</feature>
<evidence type="ECO:0000256" key="4">
    <source>
        <dbReference type="ARBA" id="ARBA00023015"/>
    </source>
</evidence>
<dbReference type="InterPro" id="IPR039853">
    <property type="entry name" value="Pinin"/>
</dbReference>
<evidence type="ECO:0000256" key="8">
    <source>
        <dbReference type="SAM" id="Coils"/>
    </source>
</evidence>
<dbReference type="GO" id="GO:0008380">
    <property type="term" value="P:RNA splicing"/>
    <property type="evidence" value="ECO:0007669"/>
    <property type="project" value="UniProtKB-KW"/>
</dbReference>
<evidence type="ECO:0000256" key="5">
    <source>
        <dbReference type="ARBA" id="ARBA00023163"/>
    </source>
</evidence>
<dbReference type="PANTHER" id="PTHR12707">
    <property type="entry name" value="PINN"/>
    <property type="match status" value="1"/>
</dbReference>
<feature type="domain" description="Pinin/SDK/MemA protein" evidence="10">
    <location>
        <begin position="110"/>
        <end position="231"/>
    </location>
</feature>
<protein>
    <recommendedName>
        <fullName evidence="10">Pinin/SDK/MemA protein domain-containing protein</fullName>
    </recommendedName>
</protein>
<organism evidence="11 12">
    <name type="scientific">Calicophoron daubneyi</name>
    <name type="common">Rumen fluke</name>
    <name type="synonym">Paramphistomum daubneyi</name>
    <dbReference type="NCBI Taxonomy" id="300641"/>
    <lineage>
        <taxon>Eukaryota</taxon>
        <taxon>Metazoa</taxon>
        <taxon>Spiralia</taxon>
        <taxon>Lophotrochozoa</taxon>
        <taxon>Platyhelminthes</taxon>
        <taxon>Trematoda</taxon>
        <taxon>Digenea</taxon>
        <taxon>Plagiorchiida</taxon>
        <taxon>Pronocephalata</taxon>
        <taxon>Paramphistomoidea</taxon>
        <taxon>Paramphistomidae</taxon>
        <taxon>Calicophoron</taxon>
    </lineage>
</organism>
<dbReference type="GO" id="GO:0071013">
    <property type="term" value="C:catalytic step 2 spliceosome"/>
    <property type="evidence" value="ECO:0007669"/>
    <property type="project" value="TreeGrafter"/>
</dbReference>